<gene>
    <name evidence="2" type="ORF">IFR04_008827</name>
</gene>
<dbReference type="AlphaFoldDB" id="A0A8H7TF17"/>
<evidence type="ECO:0000313" key="3">
    <source>
        <dbReference type="Proteomes" id="UP000664132"/>
    </source>
</evidence>
<feature type="compositionally biased region" description="Pro residues" evidence="1">
    <location>
        <begin position="1"/>
        <end position="16"/>
    </location>
</feature>
<reference evidence="2" key="1">
    <citation type="submission" date="2021-02" db="EMBL/GenBank/DDBJ databases">
        <title>Genome sequence Cadophora malorum strain M34.</title>
        <authorList>
            <person name="Stefanovic E."/>
            <person name="Vu D."/>
            <person name="Scully C."/>
            <person name="Dijksterhuis J."/>
            <person name="Roader J."/>
            <person name="Houbraken J."/>
        </authorList>
    </citation>
    <scope>NUCLEOTIDE SEQUENCE</scope>
    <source>
        <strain evidence="2">M34</strain>
    </source>
</reference>
<feature type="compositionally biased region" description="Basic and acidic residues" evidence="1">
    <location>
        <begin position="156"/>
        <end position="170"/>
    </location>
</feature>
<accession>A0A8H7TF17</accession>
<dbReference type="Proteomes" id="UP000664132">
    <property type="component" value="Unassembled WGS sequence"/>
</dbReference>
<protein>
    <submittedName>
        <fullName evidence="2">Uncharacterized protein</fullName>
    </submittedName>
</protein>
<dbReference type="EMBL" id="JAFJYH010000139">
    <property type="protein sequence ID" value="KAG4418007.1"/>
    <property type="molecule type" value="Genomic_DNA"/>
</dbReference>
<sequence>MIPTDPDTPPDSPTLPPTSQLASMSGSVNDENEAPAGAPSIKVSSDSTGTPRKHRPAPLHIQSEAEKFPCFLPAPKPALKSKSLTEAEIKSEVLNDNQVAAIATQLQTDAPPLSLEQARQRRESIKDERKKSIDFIRHRTMSRASLLGRPNLEALDEPKFDQVVEGEKKE</sequence>
<name>A0A8H7TF17_9HELO</name>
<feature type="region of interest" description="Disordered" evidence="1">
    <location>
        <begin position="1"/>
        <end position="64"/>
    </location>
</feature>
<feature type="compositionally biased region" description="Basic and acidic residues" evidence="1">
    <location>
        <begin position="118"/>
        <end position="132"/>
    </location>
</feature>
<organism evidence="2 3">
    <name type="scientific">Cadophora malorum</name>
    <dbReference type="NCBI Taxonomy" id="108018"/>
    <lineage>
        <taxon>Eukaryota</taxon>
        <taxon>Fungi</taxon>
        <taxon>Dikarya</taxon>
        <taxon>Ascomycota</taxon>
        <taxon>Pezizomycotina</taxon>
        <taxon>Leotiomycetes</taxon>
        <taxon>Helotiales</taxon>
        <taxon>Ploettnerulaceae</taxon>
        <taxon>Cadophora</taxon>
    </lineage>
</organism>
<comment type="caution">
    <text evidence="2">The sequence shown here is derived from an EMBL/GenBank/DDBJ whole genome shotgun (WGS) entry which is preliminary data.</text>
</comment>
<evidence type="ECO:0000313" key="2">
    <source>
        <dbReference type="EMBL" id="KAG4418007.1"/>
    </source>
</evidence>
<dbReference type="OrthoDB" id="3540498at2759"/>
<evidence type="ECO:0000256" key="1">
    <source>
        <dbReference type="SAM" id="MobiDB-lite"/>
    </source>
</evidence>
<proteinExistence type="predicted"/>
<feature type="region of interest" description="Disordered" evidence="1">
    <location>
        <begin position="148"/>
        <end position="170"/>
    </location>
</feature>
<feature type="compositionally biased region" description="Polar residues" evidence="1">
    <location>
        <begin position="20"/>
        <end position="29"/>
    </location>
</feature>
<keyword evidence="3" id="KW-1185">Reference proteome</keyword>
<feature type="region of interest" description="Disordered" evidence="1">
    <location>
        <begin position="111"/>
        <end position="132"/>
    </location>
</feature>